<proteinExistence type="predicted"/>
<dbReference type="EMBL" id="VYZN01000014">
    <property type="protein sequence ID" value="KAE9539707.1"/>
    <property type="molecule type" value="Genomic_DNA"/>
</dbReference>
<dbReference type="AlphaFoldDB" id="A0A6G0TW96"/>
<dbReference type="Proteomes" id="UP000475862">
    <property type="component" value="Unassembled WGS sequence"/>
</dbReference>
<keyword evidence="2" id="KW-1185">Reference proteome</keyword>
<accession>A0A6G0TW96</accession>
<comment type="caution">
    <text evidence="1">The sequence shown here is derived from an EMBL/GenBank/DDBJ whole genome shotgun (WGS) entry which is preliminary data.</text>
</comment>
<reference evidence="1 2" key="1">
    <citation type="submission" date="2019-08" db="EMBL/GenBank/DDBJ databases">
        <title>The genome of the soybean aphid Biotype 1, its phylome, world population structure and adaptation to the North American continent.</title>
        <authorList>
            <person name="Giordano R."/>
            <person name="Donthu R.K."/>
            <person name="Hernandez A.G."/>
            <person name="Wright C.L."/>
            <person name="Zimin A.V."/>
        </authorList>
    </citation>
    <scope>NUCLEOTIDE SEQUENCE [LARGE SCALE GENOMIC DNA]</scope>
    <source>
        <tissue evidence="1">Whole aphids</tissue>
    </source>
</reference>
<protein>
    <submittedName>
        <fullName evidence="1">Uncharacterized protein</fullName>
    </submittedName>
</protein>
<name>A0A6G0TW96_APHGL</name>
<organism evidence="1 2">
    <name type="scientific">Aphis glycines</name>
    <name type="common">Soybean aphid</name>
    <dbReference type="NCBI Taxonomy" id="307491"/>
    <lineage>
        <taxon>Eukaryota</taxon>
        <taxon>Metazoa</taxon>
        <taxon>Ecdysozoa</taxon>
        <taxon>Arthropoda</taxon>
        <taxon>Hexapoda</taxon>
        <taxon>Insecta</taxon>
        <taxon>Pterygota</taxon>
        <taxon>Neoptera</taxon>
        <taxon>Paraneoptera</taxon>
        <taxon>Hemiptera</taxon>
        <taxon>Sternorrhyncha</taxon>
        <taxon>Aphidomorpha</taxon>
        <taxon>Aphidoidea</taxon>
        <taxon>Aphididae</taxon>
        <taxon>Aphidini</taxon>
        <taxon>Aphis</taxon>
        <taxon>Aphis</taxon>
    </lineage>
</organism>
<evidence type="ECO:0000313" key="2">
    <source>
        <dbReference type="Proteomes" id="UP000475862"/>
    </source>
</evidence>
<sequence>MNFMLGKQCFQTFRKKCNLHSNPFMGAYRLVVGSLINLILLEVEIGIVLRSYDLRLVNVRCYKYFTLQVVVKKSGLSCHVCLLNYIIIKYYVLTALTDEDQNLVFCSLDPDRGKPVADHWYTAYSSGCTLVRLYNIDMVPRRGGKLGHLPHSDYLVGSVFKLFNSFTSVDKVGFSTVLLEKISPISTSKKFRLSNVVPEVNTRNATVVCAMHCECGEIITANNDLYRLRRHRSSKWLTYFKLKNFQI</sequence>
<evidence type="ECO:0000313" key="1">
    <source>
        <dbReference type="EMBL" id="KAE9539707.1"/>
    </source>
</evidence>
<gene>
    <name evidence="1" type="ORF">AGLY_004959</name>
</gene>